<dbReference type="InterPro" id="IPR000462">
    <property type="entry name" value="CDP-OH_P_trans"/>
</dbReference>
<keyword evidence="3" id="KW-1185">Reference proteome</keyword>
<evidence type="ECO:0000313" key="3">
    <source>
        <dbReference type="Proteomes" id="UP000268007"/>
    </source>
</evidence>
<dbReference type="GO" id="GO:0016020">
    <property type="term" value="C:membrane"/>
    <property type="evidence" value="ECO:0007669"/>
    <property type="project" value="InterPro"/>
</dbReference>
<feature type="transmembrane region" description="Helical" evidence="1">
    <location>
        <begin position="147"/>
        <end position="170"/>
    </location>
</feature>
<name>A0A495J3N6_9SPHI</name>
<dbReference type="AlphaFoldDB" id="A0A495J3N6"/>
<keyword evidence="2" id="KW-0808">Transferase</keyword>
<dbReference type="InterPro" id="IPR043130">
    <property type="entry name" value="CDP-OH_PTrfase_TM_dom"/>
</dbReference>
<comment type="caution">
    <text evidence="2">The sequence shown here is derived from an EMBL/GenBank/DDBJ whole genome shotgun (WGS) entry which is preliminary data.</text>
</comment>
<feature type="transmembrane region" description="Helical" evidence="1">
    <location>
        <begin position="71"/>
        <end position="87"/>
    </location>
</feature>
<dbReference type="Proteomes" id="UP000268007">
    <property type="component" value="Unassembled WGS sequence"/>
</dbReference>
<dbReference type="Pfam" id="PF01066">
    <property type="entry name" value="CDP-OH_P_transf"/>
    <property type="match status" value="1"/>
</dbReference>
<evidence type="ECO:0000256" key="1">
    <source>
        <dbReference type="SAM" id="Phobius"/>
    </source>
</evidence>
<feature type="transmembrane region" description="Helical" evidence="1">
    <location>
        <begin position="124"/>
        <end position="141"/>
    </location>
</feature>
<protein>
    <submittedName>
        <fullName evidence="2">CDP-diacylglycerol--glycerol-3-phosphate 3-phosphatidyltransferase</fullName>
    </submittedName>
</protein>
<keyword evidence="1" id="KW-1133">Transmembrane helix</keyword>
<sequence>MKNIPKALILSRIFIGVVILLLAIYAIPHFRAIIITLVAVGLLTDIFDGIIARQLKISSVKLRRMDSNVDMIFWVCIIVAAYVISPLFFRENWLKLCLLIGFELVSYVFSYIKFKKEVATHAIGSKLWALVLFATLIQLIAVGNSVILFNICFYLGLLTRLEIILMLIVIKKWTNDIPTLYHAFRIRKDKPIKRHKLFNG</sequence>
<proteinExistence type="predicted"/>
<feature type="transmembrane region" description="Helical" evidence="1">
    <location>
        <begin position="93"/>
        <end position="112"/>
    </location>
</feature>
<dbReference type="RefSeq" id="WP_246001656.1">
    <property type="nucleotide sequence ID" value="NZ_RBKU01000001.1"/>
</dbReference>
<dbReference type="EMBL" id="RBKU01000001">
    <property type="protein sequence ID" value="RKR83595.1"/>
    <property type="molecule type" value="Genomic_DNA"/>
</dbReference>
<dbReference type="GO" id="GO:0008654">
    <property type="term" value="P:phospholipid biosynthetic process"/>
    <property type="evidence" value="ECO:0007669"/>
    <property type="project" value="InterPro"/>
</dbReference>
<organism evidence="2 3">
    <name type="scientific">Mucilaginibacter gracilis</name>
    <dbReference type="NCBI Taxonomy" id="423350"/>
    <lineage>
        <taxon>Bacteria</taxon>
        <taxon>Pseudomonadati</taxon>
        <taxon>Bacteroidota</taxon>
        <taxon>Sphingobacteriia</taxon>
        <taxon>Sphingobacteriales</taxon>
        <taxon>Sphingobacteriaceae</taxon>
        <taxon>Mucilaginibacter</taxon>
    </lineage>
</organism>
<dbReference type="GO" id="GO:0016780">
    <property type="term" value="F:phosphotransferase activity, for other substituted phosphate groups"/>
    <property type="evidence" value="ECO:0007669"/>
    <property type="project" value="InterPro"/>
</dbReference>
<evidence type="ECO:0000313" key="2">
    <source>
        <dbReference type="EMBL" id="RKR83595.1"/>
    </source>
</evidence>
<accession>A0A495J3N6</accession>
<keyword evidence="1" id="KW-0812">Transmembrane</keyword>
<reference evidence="2 3" key="1">
    <citation type="submission" date="2018-10" db="EMBL/GenBank/DDBJ databases">
        <title>Genomic Encyclopedia of Archaeal and Bacterial Type Strains, Phase II (KMG-II): from individual species to whole genera.</title>
        <authorList>
            <person name="Goeker M."/>
        </authorList>
    </citation>
    <scope>NUCLEOTIDE SEQUENCE [LARGE SCALE GENOMIC DNA]</scope>
    <source>
        <strain evidence="2 3">DSM 18602</strain>
    </source>
</reference>
<keyword evidence="1" id="KW-0472">Membrane</keyword>
<gene>
    <name evidence="2" type="ORF">BDD43_3806</name>
</gene>
<feature type="transmembrane region" description="Helical" evidence="1">
    <location>
        <begin position="7"/>
        <end position="27"/>
    </location>
</feature>
<dbReference type="Gene3D" id="1.20.120.1760">
    <property type="match status" value="1"/>
</dbReference>